<proteinExistence type="predicted"/>
<name>A0A9P6T0T2_9FUNG</name>
<dbReference type="InterPro" id="IPR002893">
    <property type="entry name" value="Znf_MYND"/>
</dbReference>
<dbReference type="Gene3D" id="6.10.140.2220">
    <property type="match status" value="1"/>
</dbReference>
<keyword evidence="3" id="KW-0862">Zinc</keyword>
<dbReference type="PANTHER" id="PTHR46920:SF1">
    <property type="entry name" value="PROTEIN MSS51 HOMOLOG, MITOCHONDRIAL-RELATED"/>
    <property type="match status" value="1"/>
</dbReference>
<dbReference type="AlphaFoldDB" id="A0A9P6T0T2"/>
<dbReference type="EMBL" id="JAAAID010000549">
    <property type="protein sequence ID" value="KAG0016260.1"/>
    <property type="molecule type" value="Genomic_DNA"/>
</dbReference>
<evidence type="ECO:0000313" key="6">
    <source>
        <dbReference type="EMBL" id="KAG0016260.1"/>
    </source>
</evidence>
<evidence type="ECO:0000259" key="5">
    <source>
        <dbReference type="PROSITE" id="PS50865"/>
    </source>
</evidence>
<dbReference type="PROSITE" id="PS50865">
    <property type="entry name" value="ZF_MYND_2"/>
    <property type="match status" value="1"/>
</dbReference>
<keyword evidence="7" id="KW-1185">Reference proteome</keyword>
<evidence type="ECO:0000256" key="4">
    <source>
        <dbReference type="PROSITE-ProRule" id="PRU00134"/>
    </source>
</evidence>
<dbReference type="InterPro" id="IPR052839">
    <property type="entry name" value="Mito_gene_expr_regulator"/>
</dbReference>
<dbReference type="SUPFAM" id="SSF144232">
    <property type="entry name" value="HIT/MYND zinc finger-like"/>
    <property type="match status" value="1"/>
</dbReference>
<evidence type="ECO:0000256" key="2">
    <source>
        <dbReference type="ARBA" id="ARBA00022771"/>
    </source>
</evidence>
<dbReference type="GO" id="GO:0008270">
    <property type="term" value="F:zinc ion binding"/>
    <property type="evidence" value="ECO:0007669"/>
    <property type="project" value="UniProtKB-KW"/>
</dbReference>
<dbReference type="Proteomes" id="UP000703661">
    <property type="component" value="Unassembled WGS sequence"/>
</dbReference>
<protein>
    <recommendedName>
        <fullName evidence="5">MYND-type domain-containing protein</fullName>
    </recommendedName>
</protein>
<dbReference type="PANTHER" id="PTHR46920">
    <property type="match status" value="1"/>
</dbReference>
<sequence>MVETPKCSRCSKLPTNANPLKRCSKCRAVTYCSRECQKEDWKAHKKLCALLAANATTSTPFMTTTLAPRPVNTSNALSVTADKPFHKLHSKTWLHGRPEKDAFKLLIDTYRLRMEDMYKFEGGAETDSVYNGSPDGSEGFKRFLKLAESRPGVLPPWWSQAKAEECLQFGMTDDWASLASAVEKADLIKHYDDALMPMQLRMFGEQVYGTGPGGMSGMPMLQTQMAMENGSGHFTTLDATSGQLRGNR</sequence>
<evidence type="ECO:0000313" key="7">
    <source>
        <dbReference type="Proteomes" id="UP000703661"/>
    </source>
</evidence>
<keyword evidence="1" id="KW-0479">Metal-binding</keyword>
<evidence type="ECO:0000256" key="3">
    <source>
        <dbReference type="ARBA" id="ARBA00022833"/>
    </source>
</evidence>
<dbReference type="PROSITE" id="PS01360">
    <property type="entry name" value="ZF_MYND_1"/>
    <property type="match status" value="1"/>
</dbReference>
<reference evidence="6" key="1">
    <citation type="journal article" date="2020" name="Fungal Divers.">
        <title>Resolving the Mortierellaceae phylogeny through synthesis of multi-gene phylogenetics and phylogenomics.</title>
        <authorList>
            <person name="Vandepol N."/>
            <person name="Liber J."/>
            <person name="Desiro A."/>
            <person name="Na H."/>
            <person name="Kennedy M."/>
            <person name="Barry K."/>
            <person name="Grigoriev I.V."/>
            <person name="Miller A.N."/>
            <person name="O'Donnell K."/>
            <person name="Stajich J.E."/>
            <person name="Bonito G."/>
        </authorList>
    </citation>
    <scope>NUCLEOTIDE SEQUENCE</scope>
    <source>
        <strain evidence="6">NRRL 2769</strain>
    </source>
</reference>
<comment type="caution">
    <text evidence="6">The sequence shown here is derived from an EMBL/GenBank/DDBJ whole genome shotgun (WGS) entry which is preliminary data.</text>
</comment>
<feature type="domain" description="MYND-type" evidence="5">
    <location>
        <begin position="7"/>
        <end position="48"/>
    </location>
</feature>
<gene>
    <name evidence="6" type="ORF">BGZ80_009333</name>
</gene>
<dbReference type="Pfam" id="PF01753">
    <property type="entry name" value="zf-MYND"/>
    <property type="match status" value="1"/>
</dbReference>
<organism evidence="6 7">
    <name type="scientific">Entomortierella chlamydospora</name>
    <dbReference type="NCBI Taxonomy" id="101097"/>
    <lineage>
        <taxon>Eukaryota</taxon>
        <taxon>Fungi</taxon>
        <taxon>Fungi incertae sedis</taxon>
        <taxon>Mucoromycota</taxon>
        <taxon>Mortierellomycotina</taxon>
        <taxon>Mortierellomycetes</taxon>
        <taxon>Mortierellales</taxon>
        <taxon>Mortierellaceae</taxon>
        <taxon>Entomortierella</taxon>
    </lineage>
</organism>
<evidence type="ECO:0000256" key="1">
    <source>
        <dbReference type="ARBA" id="ARBA00022723"/>
    </source>
</evidence>
<accession>A0A9P6T0T2</accession>
<keyword evidence="2 4" id="KW-0863">Zinc-finger</keyword>